<dbReference type="RefSeq" id="WP_349085360.1">
    <property type="nucleotide sequence ID" value="NZ_JBBMEK010000138.1"/>
</dbReference>
<evidence type="ECO:0000313" key="2">
    <source>
        <dbReference type="Proteomes" id="UP001469749"/>
    </source>
</evidence>
<accession>A0ABV1B7B0</accession>
<proteinExistence type="predicted"/>
<keyword evidence="2" id="KW-1185">Reference proteome</keyword>
<dbReference type="EMBL" id="JBBMEK010000138">
    <property type="protein sequence ID" value="MEQ2365628.1"/>
    <property type="molecule type" value="Genomic_DNA"/>
</dbReference>
<protein>
    <submittedName>
        <fullName evidence="1">Uncharacterized protein</fullName>
    </submittedName>
</protein>
<gene>
    <name evidence="1" type="ORF">WMO25_11015</name>
</gene>
<evidence type="ECO:0000313" key="1">
    <source>
        <dbReference type="EMBL" id="MEQ2365628.1"/>
    </source>
</evidence>
<name>A0ABV1B7B0_9FIRM</name>
<dbReference type="Proteomes" id="UP001469749">
    <property type="component" value="Unassembled WGS sequence"/>
</dbReference>
<comment type="caution">
    <text evidence="1">The sequence shown here is derived from an EMBL/GenBank/DDBJ whole genome shotgun (WGS) entry which is preliminary data.</text>
</comment>
<reference evidence="1 2" key="1">
    <citation type="submission" date="2024-03" db="EMBL/GenBank/DDBJ databases">
        <title>Human intestinal bacterial collection.</title>
        <authorList>
            <person name="Pauvert C."/>
            <person name="Hitch T.C.A."/>
            <person name="Clavel T."/>
        </authorList>
    </citation>
    <scope>NUCLEOTIDE SEQUENCE [LARGE SCALE GENOMIC DNA]</scope>
    <source>
        <strain evidence="1 2">CLA-AA-H190</strain>
    </source>
</reference>
<sequence length="42" mass="5060">MVRRDAAFLKELAADWYPDGLLHDYVWNKIKVEVDDDEDDEY</sequence>
<organism evidence="1 2">
    <name type="scientific">Coprococcus intestinihominis</name>
    <dbReference type="NCBI Taxonomy" id="3133154"/>
    <lineage>
        <taxon>Bacteria</taxon>
        <taxon>Bacillati</taxon>
        <taxon>Bacillota</taxon>
        <taxon>Clostridia</taxon>
        <taxon>Lachnospirales</taxon>
        <taxon>Lachnospiraceae</taxon>
        <taxon>Coprococcus</taxon>
    </lineage>
</organism>